<evidence type="ECO:0000313" key="2">
    <source>
        <dbReference type="EMBL" id="PSB19001.1"/>
    </source>
</evidence>
<dbReference type="Proteomes" id="UP000238634">
    <property type="component" value="Unassembled WGS sequence"/>
</dbReference>
<dbReference type="OrthoDB" id="420997at2"/>
<reference evidence="2 3" key="2">
    <citation type="submission" date="2018-03" db="EMBL/GenBank/DDBJ databases">
        <title>The ancient ancestry and fast evolution of plastids.</title>
        <authorList>
            <person name="Moore K.R."/>
            <person name="Magnabosco C."/>
            <person name="Momper L."/>
            <person name="Gold D.A."/>
            <person name="Bosak T."/>
            <person name="Fournier G.P."/>
        </authorList>
    </citation>
    <scope>NUCLEOTIDE SEQUENCE [LARGE SCALE GENOMIC DNA]</scope>
    <source>
        <strain evidence="2 3">ULC007</strain>
    </source>
</reference>
<dbReference type="SUPFAM" id="SSF52402">
    <property type="entry name" value="Adenine nucleotide alpha hydrolases-like"/>
    <property type="match status" value="1"/>
</dbReference>
<dbReference type="InterPro" id="IPR006016">
    <property type="entry name" value="UspA"/>
</dbReference>
<proteinExistence type="predicted"/>
<name>A0A2T1DEY6_9CYAN</name>
<dbReference type="AlphaFoldDB" id="A0A2T1DEY6"/>
<keyword evidence="3" id="KW-1185">Reference proteome</keyword>
<sequence>MLVRLQSTLGRSDLVNKMVLLPQAHLLQTSSDQEINLVVGYSSSPRSQTALDLTLWIAHQTRLATGKQVTVQVVYVVDNRSSQKRSAFAGTIDSMQRWARDPQDSLDRLCLASNDLVRPGTALAELPDFNEQGSSNLEMGMADVFERADRILWQARCLADEWRGSLKTHLRFGSVDEELRSVVQAESASLLILGCESAQHPLVQQLGKAFPCTVLGIPSALDDDVI</sequence>
<protein>
    <submittedName>
        <fullName evidence="2">Universal stress family protein</fullName>
    </submittedName>
</protein>
<evidence type="ECO:0000259" key="1">
    <source>
        <dbReference type="Pfam" id="PF00582"/>
    </source>
</evidence>
<dbReference type="EMBL" id="PVWG01000013">
    <property type="protein sequence ID" value="PSB19001.1"/>
    <property type="molecule type" value="Genomic_DNA"/>
</dbReference>
<dbReference type="Gene3D" id="3.40.50.620">
    <property type="entry name" value="HUPs"/>
    <property type="match status" value="1"/>
</dbReference>
<reference evidence="2 3" key="1">
    <citation type="submission" date="2018-02" db="EMBL/GenBank/DDBJ databases">
        <authorList>
            <person name="Cohen D.B."/>
            <person name="Kent A.D."/>
        </authorList>
    </citation>
    <scope>NUCLEOTIDE SEQUENCE [LARGE SCALE GENOMIC DNA]</scope>
    <source>
        <strain evidence="2 3">ULC007</strain>
    </source>
</reference>
<feature type="domain" description="UspA" evidence="1">
    <location>
        <begin position="37"/>
        <end position="196"/>
    </location>
</feature>
<dbReference type="InterPro" id="IPR014729">
    <property type="entry name" value="Rossmann-like_a/b/a_fold"/>
</dbReference>
<comment type="caution">
    <text evidence="2">The sequence shown here is derived from an EMBL/GenBank/DDBJ whole genome shotgun (WGS) entry which is preliminary data.</text>
</comment>
<accession>A0A2T1DEY6</accession>
<organism evidence="2 3">
    <name type="scientific">Phormidesmis priestleyi ULC007</name>
    <dbReference type="NCBI Taxonomy" id="1920490"/>
    <lineage>
        <taxon>Bacteria</taxon>
        <taxon>Bacillati</taxon>
        <taxon>Cyanobacteriota</taxon>
        <taxon>Cyanophyceae</taxon>
        <taxon>Leptolyngbyales</taxon>
        <taxon>Leptolyngbyaceae</taxon>
        <taxon>Phormidesmis</taxon>
    </lineage>
</organism>
<dbReference type="Pfam" id="PF00582">
    <property type="entry name" value="Usp"/>
    <property type="match status" value="1"/>
</dbReference>
<evidence type="ECO:0000313" key="3">
    <source>
        <dbReference type="Proteomes" id="UP000238634"/>
    </source>
</evidence>
<gene>
    <name evidence="2" type="ORF">C7B65_13375</name>
</gene>